<evidence type="ECO:0000313" key="6">
    <source>
        <dbReference type="EMBL" id="SFA73999.1"/>
    </source>
</evidence>
<evidence type="ECO:0000256" key="2">
    <source>
        <dbReference type="ARBA" id="ARBA00022692"/>
    </source>
</evidence>
<dbReference type="EMBL" id="FOJX01000001">
    <property type="protein sequence ID" value="SFA73999.1"/>
    <property type="molecule type" value="Genomic_DNA"/>
</dbReference>
<keyword evidence="4 5" id="KW-0472">Membrane</keyword>
<evidence type="ECO:0000256" key="4">
    <source>
        <dbReference type="ARBA" id="ARBA00023136"/>
    </source>
</evidence>
<keyword evidence="2 5" id="KW-0812">Transmembrane</keyword>
<feature type="transmembrane region" description="Helical" evidence="5">
    <location>
        <begin position="12"/>
        <end position="35"/>
    </location>
</feature>
<dbReference type="Pfam" id="PF09685">
    <property type="entry name" value="MamF_MmsF"/>
    <property type="match status" value="1"/>
</dbReference>
<evidence type="ECO:0000256" key="1">
    <source>
        <dbReference type="ARBA" id="ARBA00004141"/>
    </source>
</evidence>
<dbReference type="AlphaFoldDB" id="A0A1I0VC56"/>
<evidence type="ECO:0000256" key="5">
    <source>
        <dbReference type="SAM" id="Phobius"/>
    </source>
</evidence>
<evidence type="ECO:0000313" key="7">
    <source>
        <dbReference type="Proteomes" id="UP000183843"/>
    </source>
</evidence>
<dbReference type="RefSeq" id="WP_074812408.1">
    <property type="nucleotide sequence ID" value="NZ_FOJX01000001.1"/>
</dbReference>
<reference evidence="6 7" key="1">
    <citation type="submission" date="2016-10" db="EMBL/GenBank/DDBJ databases">
        <authorList>
            <person name="de Groot N.N."/>
        </authorList>
    </citation>
    <scope>NUCLEOTIDE SEQUENCE [LARGE SCALE GENOMIC DNA]</scope>
    <source>
        <strain evidence="6 7">L14</strain>
    </source>
</reference>
<gene>
    <name evidence="6" type="ORF">SAMN05216587_101487</name>
</gene>
<protein>
    <recommendedName>
        <fullName evidence="8">DUF4870 domain-containing protein</fullName>
    </recommendedName>
</protein>
<organism evidence="6 7">
    <name type="scientific">Selenomonas ruminantium</name>
    <dbReference type="NCBI Taxonomy" id="971"/>
    <lineage>
        <taxon>Bacteria</taxon>
        <taxon>Bacillati</taxon>
        <taxon>Bacillota</taxon>
        <taxon>Negativicutes</taxon>
        <taxon>Selenomonadales</taxon>
        <taxon>Selenomonadaceae</taxon>
        <taxon>Selenomonas</taxon>
    </lineage>
</organism>
<proteinExistence type="predicted"/>
<dbReference type="Proteomes" id="UP000183843">
    <property type="component" value="Unassembled WGS sequence"/>
</dbReference>
<evidence type="ECO:0008006" key="8">
    <source>
        <dbReference type="Google" id="ProtNLM"/>
    </source>
</evidence>
<dbReference type="InterPro" id="IPR019109">
    <property type="entry name" value="MamF_MmsF"/>
</dbReference>
<feature type="transmembrane region" description="Helical" evidence="5">
    <location>
        <begin position="50"/>
        <end position="71"/>
    </location>
</feature>
<keyword evidence="3 5" id="KW-1133">Transmembrane helix</keyword>
<sequence>MIDGKQKALALAAHVGYLFFGVGYVLVPLGLYLIYDKHDDFIAGHAKQALMVQAIFGIISAIVAGLTFLLVGVLLWPIVFLLGAVWFCCSIIACFKVINEKEYHYPLLGKF</sequence>
<evidence type="ECO:0000256" key="3">
    <source>
        <dbReference type="ARBA" id="ARBA00022989"/>
    </source>
</evidence>
<name>A0A1I0VC56_SELRU</name>
<accession>A0A1I0VC56</accession>
<feature type="transmembrane region" description="Helical" evidence="5">
    <location>
        <begin position="78"/>
        <end position="98"/>
    </location>
</feature>
<comment type="subcellular location">
    <subcellularLocation>
        <location evidence="1">Membrane</location>
        <topology evidence="1">Multi-pass membrane protein</topology>
    </subcellularLocation>
</comment>